<dbReference type="GO" id="GO:0016787">
    <property type="term" value="F:hydrolase activity"/>
    <property type="evidence" value="ECO:0007669"/>
    <property type="project" value="UniProtKB-KW"/>
</dbReference>
<dbReference type="InterPro" id="IPR029058">
    <property type="entry name" value="AB_hydrolase_fold"/>
</dbReference>
<keyword evidence="2" id="KW-0378">Hydrolase</keyword>
<dbReference type="Gene3D" id="3.40.50.1820">
    <property type="entry name" value="alpha/beta hydrolase"/>
    <property type="match status" value="1"/>
</dbReference>
<dbReference type="InterPro" id="IPR050565">
    <property type="entry name" value="LYPA1-2/EST-like"/>
</dbReference>
<name>A0A369XH80_9PROT</name>
<sequence length="237" mass="26118">MNSMTSEVSHADDLLLPCVERQTGESPKCAVIWLHGLGADGHDFEPIVDEFDFDQLPALRFVFPHAPMRAVTINGGFVMRAWYDIISPDFAPGREEADDLAQSAQQVAALIARENERGIPDARIVLAGFSQGGVLALHAGLRHPQRLAGILALSCYLPMADKLAAKASKANRDVPIFMAHGQNDPVIPFDFGKRSSKLLKAEKYAVEWHSYVAEHSVCYDELQDIEAWLHKVLADVC</sequence>
<evidence type="ECO:0000259" key="3">
    <source>
        <dbReference type="Pfam" id="PF02230"/>
    </source>
</evidence>
<dbReference type="Proteomes" id="UP000253831">
    <property type="component" value="Unassembled WGS sequence"/>
</dbReference>
<evidence type="ECO:0000256" key="1">
    <source>
        <dbReference type="ARBA" id="ARBA00006499"/>
    </source>
</evidence>
<evidence type="ECO:0000313" key="4">
    <source>
        <dbReference type="EMBL" id="RDE49453.1"/>
    </source>
</evidence>
<dbReference type="InterPro" id="IPR003140">
    <property type="entry name" value="PLipase/COase/thioEstase"/>
</dbReference>
<protein>
    <submittedName>
        <fullName evidence="4">Carboxylesterase</fullName>
    </submittedName>
</protein>
<feature type="domain" description="Phospholipase/carboxylesterase/thioesterase" evidence="3">
    <location>
        <begin position="26"/>
        <end position="232"/>
    </location>
</feature>
<dbReference type="Pfam" id="PF02230">
    <property type="entry name" value="Abhydrolase_2"/>
    <property type="match status" value="1"/>
</dbReference>
<accession>A0A369XH80</accession>
<comment type="similarity">
    <text evidence="1">Belongs to the AB hydrolase superfamily. AB hydrolase 2 family.</text>
</comment>
<gene>
    <name evidence="4" type="ORF">DVS81_16380</name>
</gene>
<evidence type="ECO:0000313" key="5">
    <source>
        <dbReference type="Proteomes" id="UP000253831"/>
    </source>
</evidence>
<dbReference type="AlphaFoldDB" id="A0A369XH80"/>
<proteinExistence type="inferred from homology"/>
<comment type="caution">
    <text evidence="4">The sequence shown here is derived from an EMBL/GenBank/DDBJ whole genome shotgun (WGS) entry which is preliminary data.</text>
</comment>
<dbReference type="PANTHER" id="PTHR10655">
    <property type="entry name" value="LYSOPHOSPHOLIPASE-RELATED"/>
    <property type="match status" value="1"/>
</dbReference>
<dbReference type="SUPFAM" id="SSF53474">
    <property type="entry name" value="alpha/beta-Hydrolases"/>
    <property type="match status" value="1"/>
</dbReference>
<reference evidence="4 5" key="1">
    <citation type="submission" date="2018-05" db="EMBL/GenBank/DDBJ databases">
        <title>Integrated omic analyses show evidence that a Ca. Accumulibacter phosphatis strain performs denitrification under micro-aerobic conditions.</title>
        <authorList>
            <person name="Camejo P.Y."/>
            <person name="Katherine M.D."/>
            <person name="Daniel N.R."/>
        </authorList>
    </citation>
    <scope>NUCLEOTIDE SEQUENCE [LARGE SCALE GENOMIC DNA]</scope>
    <source>
        <strain evidence="4">UW-LDO-IC</strain>
    </source>
</reference>
<evidence type="ECO:0000256" key="2">
    <source>
        <dbReference type="ARBA" id="ARBA00022801"/>
    </source>
</evidence>
<organism evidence="4 5">
    <name type="scientific">Candidatus Accumulibacter meliphilus</name>
    <dbReference type="NCBI Taxonomy" id="2211374"/>
    <lineage>
        <taxon>Bacteria</taxon>
        <taxon>Pseudomonadati</taxon>
        <taxon>Pseudomonadota</taxon>
        <taxon>Betaproteobacteria</taxon>
        <taxon>Candidatus Accumulibacter</taxon>
    </lineage>
</organism>
<dbReference type="PANTHER" id="PTHR10655:SF17">
    <property type="entry name" value="LYSOPHOSPHOLIPASE-LIKE PROTEIN 1"/>
    <property type="match status" value="1"/>
</dbReference>
<dbReference type="EMBL" id="QPGA01000041">
    <property type="protein sequence ID" value="RDE49453.1"/>
    <property type="molecule type" value="Genomic_DNA"/>
</dbReference>